<dbReference type="RefSeq" id="WP_305026974.1">
    <property type="nucleotide sequence ID" value="NZ_JAUQTA010000001.1"/>
</dbReference>
<dbReference type="Gene3D" id="3.30.565.10">
    <property type="entry name" value="Histidine kinase-like ATPase, C-terminal domain"/>
    <property type="match status" value="1"/>
</dbReference>
<evidence type="ECO:0000256" key="3">
    <source>
        <dbReference type="ARBA" id="ARBA00023012"/>
    </source>
</evidence>
<gene>
    <name evidence="7" type="ORF">Q5722_04285</name>
</gene>
<dbReference type="Pfam" id="PF04024">
    <property type="entry name" value="PspC"/>
    <property type="match status" value="1"/>
</dbReference>
<feature type="domain" description="Histidine kinase/HSP90-like ATPase" evidence="5">
    <location>
        <begin position="338"/>
        <end position="423"/>
    </location>
</feature>
<dbReference type="InterPro" id="IPR007168">
    <property type="entry name" value="Phageshock_PspC_N"/>
</dbReference>
<keyword evidence="8" id="KW-1185">Reference proteome</keyword>
<organism evidence="7 8">
    <name type="scientific">Nocardioides jiangxiensis</name>
    <dbReference type="NCBI Taxonomy" id="3064524"/>
    <lineage>
        <taxon>Bacteria</taxon>
        <taxon>Bacillati</taxon>
        <taxon>Actinomycetota</taxon>
        <taxon>Actinomycetes</taxon>
        <taxon>Propionibacteriales</taxon>
        <taxon>Nocardioidaceae</taxon>
        <taxon>Nocardioides</taxon>
    </lineage>
</organism>
<feature type="transmembrane region" description="Helical" evidence="4">
    <location>
        <begin position="128"/>
        <end position="144"/>
    </location>
</feature>
<dbReference type="CDD" id="cd16917">
    <property type="entry name" value="HATPase_UhpB-NarQ-NarX-like"/>
    <property type="match status" value="1"/>
</dbReference>
<dbReference type="PANTHER" id="PTHR24421">
    <property type="entry name" value="NITRATE/NITRITE SENSOR PROTEIN NARX-RELATED"/>
    <property type="match status" value="1"/>
</dbReference>
<evidence type="ECO:0000256" key="2">
    <source>
        <dbReference type="ARBA" id="ARBA00022777"/>
    </source>
</evidence>
<comment type="caution">
    <text evidence="7">The sequence shown here is derived from an EMBL/GenBank/DDBJ whole genome shotgun (WGS) entry which is preliminary data.</text>
</comment>
<reference evidence="7 8" key="1">
    <citation type="submission" date="2023-07" db="EMBL/GenBank/DDBJ databases">
        <title>Nocardioides sp. nov WY-20 isolated from soil.</title>
        <authorList>
            <person name="Liu B."/>
            <person name="Wan Y."/>
        </authorList>
    </citation>
    <scope>NUCLEOTIDE SEQUENCE [LARGE SCALE GENOMIC DNA]</scope>
    <source>
        <strain evidence="7 8">WY-20</strain>
    </source>
</reference>
<evidence type="ECO:0000256" key="4">
    <source>
        <dbReference type="SAM" id="Phobius"/>
    </source>
</evidence>
<feature type="domain" description="Phage shock protein PspC N-terminal" evidence="6">
    <location>
        <begin position="20"/>
        <end position="74"/>
    </location>
</feature>
<evidence type="ECO:0000259" key="6">
    <source>
        <dbReference type="Pfam" id="PF04024"/>
    </source>
</evidence>
<dbReference type="PANTHER" id="PTHR24421:SF61">
    <property type="entry name" value="OXYGEN SENSOR HISTIDINE KINASE NREB"/>
    <property type="match status" value="1"/>
</dbReference>
<keyword evidence="1" id="KW-0808">Transferase</keyword>
<evidence type="ECO:0000259" key="5">
    <source>
        <dbReference type="Pfam" id="PF02518"/>
    </source>
</evidence>
<keyword evidence="2" id="KW-0418">Kinase</keyword>
<feature type="transmembrane region" description="Helical" evidence="4">
    <location>
        <begin position="27"/>
        <end position="46"/>
    </location>
</feature>
<proteinExistence type="predicted"/>
<keyword evidence="4" id="KW-0472">Membrane</keyword>
<sequence length="426" mass="44883">MSSAAPAPPTGPAPAYQPRRAFREPEAGYLGGVAAGLATHLGWPVAWVRVAFVALTAANGAGVLAYAALWLWLPTLAAEEPAPGLAAAERAGRRTTRRGLADIGPAVALAALAVGALFIAQLVFGTGLVLWVLVLGLGGVALIWRQADESSRERWRDSTGRIDPVRALVGDGGWAAWSRLVIGVLMLVTALVLFALRSGRISLAVDVLVATALGLAGVVLVAGPWLLRLLHDLGEERAQRVRSQERADVAAHLHDSVLQTLALIQKNSADPAQVARLARAQERDLRSWLFEDAGPSGSLSAALATLAADVEADHNVTVEVVTVGDLVLDDCTQPVLLATREAVVNAARHSGAPRVDVYAEASATRLEVFVKDRGRGFDLDAVAPDRHGVRGSIQDRMERHGGTARISSRPGEGTEVVLTMPLEDKS</sequence>
<feature type="transmembrane region" description="Helical" evidence="4">
    <location>
        <begin position="52"/>
        <end position="73"/>
    </location>
</feature>
<keyword evidence="3" id="KW-0902">Two-component regulatory system</keyword>
<dbReference type="SUPFAM" id="SSF55874">
    <property type="entry name" value="ATPase domain of HSP90 chaperone/DNA topoisomerase II/histidine kinase"/>
    <property type="match status" value="1"/>
</dbReference>
<dbReference type="Pfam" id="PF02518">
    <property type="entry name" value="HATPase_c"/>
    <property type="match status" value="1"/>
</dbReference>
<evidence type="ECO:0000313" key="8">
    <source>
        <dbReference type="Proteomes" id="UP001233314"/>
    </source>
</evidence>
<accession>A0ABT9B029</accession>
<evidence type="ECO:0000313" key="7">
    <source>
        <dbReference type="EMBL" id="MDO7867583.1"/>
    </source>
</evidence>
<dbReference type="InterPro" id="IPR003594">
    <property type="entry name" value="HATPase_dom"/>
</dbReference>
<feature type="transmembrane region" description="Helical" evidence="4">
    <location>
        <begin position="176"/>
        <end position="196"/>
    </location>
</feature>
<dbReference type="InterPro" id="IPR036890">
    <property type="entry name" value="HATPase_C_sf"/>
</dbReference>
<protein>
    <submittedName>
        <fullName evidence="7">PspC domain-containing protein</fullName>
    </submittedName>
</protein>
<feature type="transmembrane region" description="Helical" evidence="4">
    <location>
        <begin position="100"/>
        <end position="122"/>
    </location>
</feature>
<dbReference type="InterPro" id="IPR050482">
    <property type="entry name" value="Sensor_HK_TwoCompSys"/>
</dbReference>
<dbReference type="Proteomes" id="UP001233314">
    <property type="component" value="Unassembled WGS sequence"/>
</dbReference>
<name>A0ABT9B029_9ACTN</name>
<keyword evidence="4" id="KW-0812">Transmembrane</keyword>
<evidence type="ECO:0000256" key="1">
    <source>
        <dbReference type="ARBA" id="ARBA00022679"/>
    </source>
</evidence>
<keyword evidence="4" id="KW-1133">Transmembrane helix</keyword>
<dbReference type="EMBL" id="JAUQTA010000001">
    <property type="protein sequence ID" value="MDO7867583.1"/>
    <property type="molecule type" value="Genomic_DNA"/>
</dbReference>
<feature type="transmembrane region" description="Helical" evidence="4">
    <location>
        <begin position="208"/>
        <end position="230"/>
    </location>
</feature>